<evidence type="ECO:0000256" key="1">
    <source>
        <dbReference type="SAM" id="MobiDB-lite"/>
    </source>
</evidence>
<dbReference type="EMBL" id="JAUDFV010000166">
    <property type="protein sequence ID" value="KAL2712321.1"/>
    <property type="molecule type" value="Genomic_DNA"/>
</dbReference>
<comment type="caution">
    <text evidence="2">The sequence shown here is derived from an EMBL/GenBank/DDBJ whole genome shotgun (WGS) entry which is preliminary data.</text>
</comment>
<dbReference type="Proteomes" id="UP001607302">
    <property type="component" value="Unassembled WGS sequence"/>
</dbReference>
<organism evidence="2 3">
    <name type="scientific">Vespula squamosa</name>
    <name type="common">Southern yellow jacket</name>
    <name type="synonym">Wasp</name>
    <dbReference type="NCBI Taxonomy" id="30214"/>
    <lineage>
        <taxon>Eukaryota</taxon>
        <taxon>Metazoa</taxon>
        <taxon>Ecdysozoa</taxon>
        <taxon>Arthropoda</taxon>
        <taxon>Hexapoda</taxon>
        <taxon>Insecta</taxon>
        <taxon>Pterygota</taxon>
        <taxon>Neoptera</taxon>
        <taxon>Endopterygota</taxon>
        <taxon>Hymenoptera</taxon>
        <taxon>Apocrita</taxon>
        <taxon>Aculeata</taxon>
        <taxon>Vespoidea</taxon>
        <taxon>Vespidae</taxon>
        <taxon>Vespinae</taxon>
        <taxon>Vespula</taxon>
    </lineage>
</organism>
<keyword evidence="3" id="KW-1185">Reference proteome</keyword>
<name>A0ABD1ZVC7_VESSQ</name>
<protein>
    <submittedName>
        <fullName evidence="2">Zwei Ig domain protein zig-8-like</fullName>
    </submittedName>
</protein>
<sequence length="189" mass="21994">MDEPEREGEKEKLEGGRTSTTICDRSENDPQRCHVSENQDSALNIESFGGCENRWTMSTGPTWGSRLFLAFATTTIVITNYQCHCERTHLREKLVNGYRTMKNITGLQDFKQLHNSTFILVLNTYEIELDYTIRHSYILIKLNKQLLTEFLKFTSGRNPEFEINERKDEVGLREYDETVKIFQNGAPEQ</sequence>
<reference evidence="2 3" key="1">
    <citation type="journal article" date="2024" name="Ann. Entomol. Soc. Am.">
        <title>Genomic analyses of the southern and eastern yellowjacket wasps (Hymenoptera: Vespidae) reveal evolutionary signatures of social life.</title>
        <authorList>
            <person name="Catto M.A."/>
            <person name="Caine P.B."/>
            <person name="Orr S.E."/>
            <person name="Hunt B.G."/>
            <person name="Goodisman M.A.D."/>
        </authorList>
    </citation>
    <scope>NUCLEOTIDE SEQUENCE [LARGE SCALE GENOMIC DNA]</scope>
    <source>
        <strain evidence="2">233</strain>
        <tissue evidence="2">Head and thorax</tissue>
    </source>
</reference>
<gene>
    <name evidence="2" type="ORF">V1478_017844</name>
</gene>
<feature type="region of interest" description="Disordered" evidence="1">
    <location>
        <begin position="1"/>
        <end position="33"/>
    </location>
</feature>
<evidence type="ECO:0000313" key="3">
    <source>
        <dbReference type="Proteomes" id="UP001607302"/>
    </source>
</evidence>
<accession>A0ABD1ZVC7</accession>
<dbReference type="AlphaFoldDB" id="A0ABD1ZVC7"/>
<proteinExistence type="predicted"/>
<feature type="compositionally biased region" description="Basic and acidic residues" evidence="1">
    <location>
        <begin position="24"/>
        <end position="33"/>
    </location>
</feature>
<evidence type="ECO:0000313" key="2">
    <source>
        <dbReference type="EMBL" id="KAL2712321.1"/>
    </source>
</evidence>